<evidence type="ECO:0000256" key="4">
    <source>
        <dbReference type="ARBA" id="ARBA00009894"/>
    </source>
</evidence>
<keyword evidence="9" id="KW-0413">Isomerase</keyword>
<dbReference type="GO" id="GO:0005737">
    <property type="term" value="C:cytoplasm"/>
    <property type="evidence" value="ECO:0007669"/>
    <property type="project" value="UniProtKB-SubCell"/>
</dbReference>
<comment type="catalytic activity">
    <reaction evidence="1">
        <text>2 D-sedoheptulose 7-phosphate = D-glycero-alpha-D-manno-heptose 7-phosphate + D-glycero-beta-D-manno-heptose 7-phosphate</text>
        <dbReference type="Rhea" id="RHEA:27489"/>
        <dbReference type="ChEBI" id="CHEBI:57483"/>
        <dbReference type="ChEBI" id="CHEBI:60203"/>
        <dbReference type="ChEBI" id="CHEBI:60204"/>
        <dbReference type="EC" id="5.3.1.28"/>
    </reaction>
</comment>
<dbReference type="PROSITE" id="PS51464">
    <property type="entry name" value="SIS"/>
    <property type="match status" value="1"/>
</dbReference>
<keyword evidence="6" id="KW-0963">Cytoplasm</keyword>
<dbReference type="EMBL" id="UINC01038130">
    <property type="protein sequence ID" value="SVB34675.1"/>
    <property type="molecule type" value="Genomic_DNA"/>
</dbReference>
<dbReference type="Gene3D" id="3.40.50.10490">
    <property type="entry name" value="Glucose-6-phosphate isomerase like protein, domain 1"/>
    <property type="match status" value="1"/>
</dbReference>
<dbReference type="InterPro" id="IPR046348">
    <property type="entry name" value="SIS_dom_sf"/>
</dbReference>
<dbReference type="EC" id="5.3.1.28" evidence="5"/>
<evidence type="ECO:0000256" key="3">
    <source>
        <dbReference type="ARBA" id="ARBA00004496"/>
    </source>
</evidence>
<comment type="similarity">
    <text evidence="4">Belongs to the SIS family. GmhA subfamily.</text>
</comment>
<dbReference type="InterPro" id="IPR035461">
    <property type="entry name" value="GmhA/DiaA"/>
</dbReference>
<reference evidence="12" key="1">
    <citation type="submission" date="2018-05" db="EMBL/GenBank/DDBJ databases">
        <authorList>
            <person name="Lanie J.A."/>
            <person name="Ng W.-L."/>
            <person name="Kazmierczak K.M."/>
            <person name="Andrzejewski T.M."/>
            <person name="Davidsen T.M."/>
            <person name="Wayne K.J."/>
            <person name="Tettelin H."/>
            <person name="Glass J.I."/>
            <person name="Rusch D."/>
            <person name="Podicherti R."/>
            <person name="Tsui H.-C.T."/>
            <person name="Winkler M.E."/>
        </authorList>
    </citation>
    <scope>NUCLEOTIDE SEQUENCE</scope>
</reference>
<keyword evidence="8" id="KW-0862">Zinc</keyword>
<keyword evidence="7" id="KW-0479">Metal-binding</keyword>
<dbReference type="InterPro" id="IPR004515">
    <property type="entry name" value="Phosphoheptose_Isoase"/>
</dbReference>
<proteinExistence type="inferred from homology"/>
<comment type="subcellular location">
    <subcellularLocation>
        <location evidence="3">Cytoplasm</location>
    </subcellularLocation>
</comment>
<evidence type="ECO:0000313" key="12">
    <source>
        <dbReference type="EMBL" id="SVB34675.1"/>
    </source>
</evidence>
<evidence type="ECO:0000256" key="9">
    <source>
        <dbReference type="ARBA" id="ARBA00023235"/>
    </source>
</evidence>
<evidence type="ECO:0000259" key="11">
    <source>
        <dbReference type="PROSITE" id="PS51464"/>
    </source>
</evidence>
<sequence length="190" mass="19896">MKNTIKEQILTSAAVKTEMAEACASDIENAAVLMINCIKNGGKILWCGNGGSAADAQHLATELMGGMTSHDRKPIPSIALTTDSSFLTAWANDTDFDSIFSRQVQGLGDEGDILVGISTSGNSVNVINAVKQAKYKGLKSIVFTGKSGGRLAGRADVTIHVPSGDTQRIQEGHIMTGQILCGLVELSVMG</sequence>
<dbReference type="PANTHER" id="PTHR30390">
    <property type="entry name" value="SEDOHEPTULOSE 7-PHOSPHATE ISOMERASE / DNAA INITIATOR-ASSOCIATING FACTOR FOR REPLICATION INITIATION"/>
    <property type="match status" value="1"/>
</dbReference>
<dbReference type="GO" id="GO:0097367">
    <property type="term" value="F:carbohydrate derivative binding"/>
    <property type="evidence" value="ECO:0007669"/>
    <property type="project" value="InterPro"/>
</dbReference>
<evidence type="ECO:0000256" key="8">
    <source>
        <dbReference type="ARBA" id="ARBA00022833"/>
    </source>
</evidence>
<dbReference type="HAMAP" id="MF_00067">
    <property type="entry name" value="GmhA"/>
    <property type="match status" value="1"/>
</dbReference>
<organism evidence="12">
    <name type="scientific">marine metagenome</name>
    <dbReference type="NCBI Taxonomy" id="408172"/>
    <lineage>
        <taxon>unclassified sequences</taxon>
        <taxon>metagenomes</taxon>
        <taxon>ecological metagenomes</taxon>
    </lineage>
</organism>
<evidence type="ECO:0000256" key="6">
    <source>
        <dbReference type="ARBA" id="ARBA00022490"/>
    </source>
</evidence>
<evidence type="ECO:0000256" key="1">
    <source>
        <dbReference type="ARBA" id="ARBA00000348"/>
    </source>
</evidence>
<accession>A0A382D8T2</accession>
<comment type="cofactor">
    <cofactor evidence="2">
        <name>Zn(2+)</name>
        <dbReference type="ChEBI" id="CHEBI:29105"/>
    </cofactor>
</comment>
<dbReference type="GO" id="GO:0008968">
    <property type="term" value="F:D-sedoheptulose 7-phosphate isomerase activity"/>
    <property type="evidence" value="ECO:0007669"/>
    <property type="project" value="InterPro"/>
</dbReference>
<feature type="domain" description="SIS" evidence="11">
    <location>
        <begin position="34"/>
        <end position="190"/>
    </location>
</feature>
<keyword evidence="10" id="KW-0119">Carbohydrate metabolism</keyword>
<dbReference type="AlphaFoldDB" id="A0A382D8T2"/>
<name>A0A382D8T2_9ZZZZ</name>
<evidence type="ECO:0000256" key="7">
    <source>
        <dbReference type="ARBA" id="ARBA00022723"/>
    </source>
</evidence>
<dbReference type="SUPFAM" id="SSF53697">
    <property type="entry name" value="SIS domain"/>
    <property type="match status" value="1"/>
</dbReference>
<dbReference type="CDD" id="cd05006">
    <property type="entry name" value="SIS_GmhA"/>
    <property type="match status" value="1"/>
</dbReference>
<dbReference type="Pfam" id="PF13580">
    <property type="entry name" value="SIS_2"/>
    <property type="match status" value="1"/>
</dbReference>
<dbReference type="GO" id="GO:0046872">
    <property type="term" value="F:metal ion binding"/>
    <property type="evidence" value="ECO:0007669"/>
    <property type="project" value="UniProtKB-KW"/>
</dbReference>
<evidence type="ECO:0000256" key="2">
    <source>
        <dbReference type="ARBA" id="ARBA00001947"/>
    </source>
</evidence>
<evidence type="ECO:0000256" key="5">
    <source>
        <dbReference type="ARBA" id="ARBA00012580"/>
    </source>
</evidence>
<gene>
    <name evidence="12" type="ORF">METZ01_LOCUS187529</name>
</gene>
<protein>
    <recommendedName>
        <fullName evidence="5">D-sedoheptulose-7-phosphate isomerase</fullName>
        <ecNumber evidence="5">5.3.1.28</ecNumber>
    </recommendedName>
</protein>
<dbReference type="InterPro" id="IPR050099">
    <property type="entry name" value="SIS_GmhA/DiaA_subfam"/>
</dbReference>
<dbReference type="PANTHER" id="PTHR30390:SF6">
    <property type="entry name" value="DNAA INITIATOR-ASSOCIATING PROTEIN DIAA"/>
    <property type="match status" value="1"/>
</dbReference>
<evidence type="ECO:0000256" key="10">
    <source>
        <dbReference type="ARBA" id="ARBA00023277"/>
    </source>
</evidence>
<dbReference type="GO" id="GO:1901135">
    <property type="term" value="P:carbohydrate derivative metabolic process"/>
    <property type="evidence" value="ECO:0007669"/>
    <property type="project" value="InterPro"/>
</dbReference>
<dbReference type="InterPro" id="IPR001347">
    <property type="entry name" value="SIS_dom"/>
</dbReference>